<reference evidence="1" key="1">
    <citation type="submission" date="2023-05" db="EMBL/GenBank/DDBJ databases">
        <authorList>
            <person name="Stuckert A."/>
        </authorList>
    </citation>
    <scope>NUCLEOTIDE SEQUENCE</scope>
</reference>
<protein>
    <submittedName>
        <fullName evidence="1">Uncharacterized protein</fullName>
    </submittedName>
</protein>
<keyword evidence="2" id="KW-1185">Reference proteome</keyword>
<gene>
    <name evidence="1" type="ORF">SPARVUS_LOCUS16141146</name>
</gene>
<organism evidence="1 2">
    <name type="scientific">Staurois parvus</name>
    <dbReference type="NCBI Taxonomy" id="386267"/>
    <lineage>
        <taxon>Eukaryota</taxon>
        <taxon>Metazoa</taxon>
        <taxon>Chordata</taxon>
        <taxon>Craniata</taxon>
        <taxon>Vertebrata</taxon>
        <taxon>Euteleostomi</taxon>
        <taxon>Amphibia</taxon>
        <taxon>Batrachia</taxon>
        <taxon>Anura</taxon>
        <taxon>Neobatrachia</taxon>
        <taxon>Ranoidea</taxon>
        <taxon>Ranidae</taxon>
        <taxon>Staurois</taxon>
    </lineage>
</organism>
<dbReference type="EMBL" id="CATNWA010021110">
    <property type="protein sequence ID" value="CAI9621396.1"/>
    <property type="molecule type" value="Genomic_DNA"/>
</dbReference>
<evidence type="ECO:0000313" key="2">
    <source>
        <dbReference type="Proteomes" id="UP001162483"/>
    </source>
</evidence>
<sequence>MPPRHSMPMPPAVGLYPHISSIVPHGLCMARRRAVRTPPCRLMYISTSRCRPELYLDGCVLIKIVSGPFRYRLTLFNLGDACTDN</sequence>
<name>A0ABN9HLJ2_9NEOB</name>
<proteinExistence type="predicted"/>
<evidence type="ECO:0000313" key="1">
    <source>
        <dbReference type="EMBL" id="CAI9621396.1"/>
    </source>
</evidence>
<accession>A0ABN9HLJ2</accession>
<dbReference type="Proteomes" id="UP001162483">
    <property type="component" value="Unassembled WGS sequence"/>
</dbReference>
<comment type="caution">
    <text evidence="1">The sequence shown here is derived from an EMBL/GenBank/DDBJ whole genome shotgun (WGS) entry which is preliminary data.</text>
</comment>